<name>A0A7G5ILL9_9SPHN</name>
<keyword evidence="2" id="KW-1185">Reference proteome</keyword>
<sequence>MPPERERVTVTSRAAWREWLEANHGRRGSIWLVSFKKGHAGHVPYATLRDEALCFGWVDSRPAKLDEARSMLLMSPRKRGSGWSGVNKARVAALIEAGLMAAPGLAAVSAAKADGSWERLDTATALLPPDDLVAAFAAHAGSAAAFAAFPPSARRAILEWIAQAKRPETRAARVLETARCAARGERANSWRR</sequence>
<organism evidence="1 2">
    <name type="scientific">Sandaracinobacteroides saxicola</name>
    <dbReference type="NCBI Taxonomy" id="2759707"/>
    <lineage>
        <taxon>Bacteria</taxon>
        <taxon>Pseudomonadati</taxon>
        <taxon>Pseudomonadota</taxon>
        <taxon>Alphaproteobacteria</taxon>
        <taxon>Sphingomonadales</taxon>
        <taxon>Sphingosinicellaceae</taxon>
        <taxon>Sandaracinobacteroides</taxon>
    </lineage>
</organism>
<dbReference type="Proteomes" id="UP000515292">
    <property type="component" value="Chromosome"/>
</dbReference>
<protein>
    <submittedName>
        <fullName evidence="1">YdeI/OmpD-associated family protein</fullName>
    </submittedName>
</protein>
<proteinExistence type="predicted"/>
<dbReference type="Pfam" id="PF13376">
    <property type="entry name" value="OmdA"/>
    <property type="match status" value="1"/>
</dbReference>
<evidence type="ECO:0000313" key="2">
    <source>
        <dbReference type="Proteomes" id="UP000515292"/>
    </source>
</evidence>
<reference evidence="1 2" key="1">
    <citation type="submission" date="2020-07" db="EMBL/GenBank/DDBJ databases">
        <title>Complete genome sequence for Sandaracinobacter sp. M6.</title>
        <authorList>
            <person name="Tang Y."/>
            <person name="Liu Q."/>
            <person name="Guo Z."/>
            <person name="Lei P."/>
            <person name="Huang B."/>
        </authorList>
    </citation>
    <scope>NUCLEOTIDE SEQUENCE [LARGE SCALE GENOMIC DNA]</scope>
    <source>
        <strain evidence="1 2">M6</strain>
    </source>
</reference>
<gene>
    <name evidence="1" type="ORF">H3309_07350</name>
</gene>
<accession>A0A7G5ILL9</accession>
<dbReference type="KEGG" id="sand:H3309_07350"/>
<dbReference type="EMBL" id="CP059851">
    <property type="protein sequence ID" value="QMW24261.1"/>
    <property type="molecule type" value="Genomic_DNA"/>
</dbReference>
<evidence type="ECO:0000313" key="1">
    <source>
        <dbReference type="EMBL" id="QMW24261.1"/>
    </source>
</evidence>
<dbReference type="AlphaFoldDB" id="A0A7G5ILL9"/>